<dbReference type="PANTHER" id="PTHR13932">
    <property type="entry name" value="COPROPORPHYRINIGEN III OXIDASE"/>
    <property type="match status" value="1"/>
</dbReference>
<accession>A0A928BTN7</accession>
<dbReference type="GO" id="GO:0046872">
    <property type="term" value="F:metal ion binding"/>
    <property type="evidence" value="ECO:0007669"/>
    <property type="project" value="UniProtKB-UniRule"/>
</dbReference>
<dbReference type="CDD" id="cd01335">
    <property type="entry name" value="Radical_SAM"/>
    <property type="match status" value="1"/>
</dbReference>
<dbReference type="GO" id="GO:0006779">
    <property type="term" value="P:porphyrin-containing compound biosynthetic process"/>
    <property type="evidence" value="ECO:0007669"/>
    <property type="project" value="InterPro"/>
</dbReference>
<evidence type="ECO:0000313" key="5">
    <source>
        <dbReference type="Proteomes" id="UP000763088"/>
    </source>
</evidence>
<protein>
    <recommendedName>
        <fullName evidence="2">Heme chaperone HemW</fullName>
    </recommendedName>
</protein>
<reference evidence="4" key="1">
    <citation type="submission" date="2019-04" db="EMBL/GenBank/DDBJ databases">
        <title>Evolution of Biomass-Degrading Anaerobic Consortia Revealed by Metagenomics.</title>
        <authorList>
            <person name="Peng X."/>
        </authorList>
    </citation>
    <scope>NUCLEOTIDE SEQUENCE</scope>
    <source>
        <strain evidence="4">SIG141</strain>
    </source>
</reference>
<dbReference type="PANTHER" id="PTHR13932:SF5">
    <property type="entry name" value="RADICAL S-ADENOSYL METHIONINE DOMAIN-CONTAINING PROTEIN 1, MITOCHONDRIAL"/>
    <property type="match status" value="1"/>
</dbReference>
<dbReference type="GO" id="GO:0005737">
    <property type="term" value="C:cytoplasm"/>
    <property type="evidence" value="ECO:0007669"/>
    <property type="project" value="UniProtKB-SubCell"/>
</dbReference>
<dbReference type="AlphaFoldDB" id="A0A928BTN7"/>
<name>A0A928BTN7_XYLRU</name>
<dbReference type="InterPro" id="IPR034505">
    <property type="entry name" value="Coproporphyrinogen-III_oxidase"/>
</dbReference>
<keyword evidence="2" id="KW-0349">Heme</keyword>
<dbReference type="GO" id="GO:0051539">
    <property type="term" value="F:4 iron, 4 sulfur cluster binding"/>
    <property type="evidence" value="ECO:0007669"/>
    <property type="project" value="UniProtKB-UniRule"/>
</dbReference>
<dbReference type="InterPro" id="IPR010723">
    <property type="entry name" value="HemN_C"/>
</dbReference>
<keyword evidence="2" id="KW-0408">Iron</keyword>
<keyword evidence="2" id="KW-0949">S-adenosyl-L-methionine</keyword>
<dbReference type="SFLD" id="SFLDF00562">
    <property type="entry name" value="HemN-like__clustered_with_heat"/>
    <property type="match status" value="1"/>
</dbReference>
<dbReference type="InterPro" id="IPR004559">
    <property type="entry name" value="HemW-like"/>
</dbReference>
<proteinExistence type="inferred from homology"/>
<evidence type="ECO:0000259" key="3">
    <source>
        <dbReference type="PROSITE" id="PS51918"/>
    </source>
</evidence>
<dbReference type="GO" id="GO:0004109">
    <property type="term" value="F:coproporphyrinogen oxidase activity"/>
    <property type="evidence" value="ECO:0007669"/>
    <property type="project" value="InterPro"/>
</dbReference>
<dbReference type="Pfam" id="PF04055">
    <property type="entry name" value="Radical_SAM"/>
    <property type="match status" value="1"/>
</dbReference>
<evidence type="ECO:0000256" key="1">
    <source>
        <dbReference type="ARBA" id="ARBA00006100"/>
    </source>
</evidence>
<gene>
    <name evidence="4" type="primary">hemW</name>
    <name evidence="4" type="ORF">E7102_08595</name>
</gene>
<dbReference type="SMART" id="SM00729">
    <property type="entry name" value="Elp3"/>
    <property type="match status" value="1"/>
</dbReference>
<dbReference type="InterPro" id="IPR058240">
    <property type="entry name" value="rSAM_sf"/>
</dbReference>
<dbReference type="SFLD" id="SFLDS00029">
    <property type="entry name" value="Radical_SAM"/>
    <property type="match status" value="1"/>
</dbReference>
<feature type="domain" description="Radical SAM core" evidence="3">
    <location>
        <begin position="1"/>
        <end position="233"/>
    </location>
</feature>
<evidence type="ECO:0000256" key="2">
    <source>
        <dbReference type="RuleBase" id="RU364116"/>
    </source>
</evidence>
<keyword evidence="2" id="KW-0143">Chaperone</keyword>
<dbReference type="NCBIfam" id="TIGR00539">
    <property type="entry name" value="hemN_rel"/>
    <property type="match status" value="1"/>
</dbReference>
<comment type="similarity">
    <text evidence="1">Belongs to the anaerobic coproporphyrinogen-III oxidase family. HemW subfamily.</text>
</comment>
<organism evidence="4 5">
    <name type="scientific">Xylanibacter ruminicola</name>
    <name type="common">Prevotella ruminicola</name>
    <dbReference type="NCBI Taxonomy" id="839"/>
    <lineage>
        <taxon>Bacteria</taxon>
        <taxon>Pseudomonadati</taxon>
        <taxon>Bacteroidota</taxon>
        <taxon>Bacteroidia</taxon>
        <taxon>Bacteroidales</taxon>
        <taxon>Prevotellaceae</taxon>
        <taxon>Xylanibacter</taxon>
    </lineage>
</organism>
<dbReference type="InterPro" id="IPR006638">
    <property type="entry name" value="Elp3/MiaA/NifB-like_rSAM"/>
</dbReference>
<dbReference type="Pfam" id="PF06969">
    <property type="entry name" value="HemN_C"/>
    <property type="match status" value="1"/>
</dbReference>
<dbReference type="PROSITE" id="PS51918">
    <property type="entry name" value="RADICAL_SAM"/>
    <property type="match status" value="1"/>
</dbReference>
<sequence length="373" mass="42817">MAGLYVHIPFCSSRCVYCGFYSTTGLELRERYVDAVCKEIKSLPPAPPKEEGSLGTIYLGGGTPSQLTISQLQQIFDTIYIYNKVENDAEVTIEMNPDDVNKETAEALRKLPVNRISMGAQTFSDERLRFLRRRHNASQVKEAVETLRKAGFKNISIDLMYGFPNQTLEEWKADIEKALELDVEHISTYCLMYEEGTALYKLLEQGKVAEIDEELERKMYYTLIERLEAAGYEHYEISNFARKGYRSRHNSSYWRGIPYIGIGAAAHSYDIKTRSWNVADIMKYIEAMEQGKRPYEEEVIDTDTRYNDAITVALRTKEGLDLTTLPDNQRRYCIANAKRHIDANLLRLDDNHLALTKEGLFVSDMVMSDLMIV</sequence>
<comment type="function">
    <text evidence="2">Probably acts as a heme chaperone, transferring heme to an unknown acceptor. Binds one molecule of heme per monomer, possibly covalently. Binds 1 [4Fe-4S] cluster. The cluster is coordinated with 3 cysteines and an exchangeable S-adenosyl-L-methionine.</text>
</comment>
<dbReference type="InterPro" id="IPR007197">
    <property type="entry name" value="rSAM"/>
</dbReference>
<keyword evidence="2" id="KW-0411">Iron-sulfur</keyword>
<dbReference type="InterPro" id="IPR023404">
    <property type="entry name" value="rSAM_horseshoe"/>
</dbReference>
<dbReference type="SFLD" id="SFLDG01082">
    <property type="entry name" value="B12-binding_domain_containing"/>
    <property type="match status" value="1"/>
</dbReference>
<keyword evidence="2" id="KW-0479">Metal-binding</keyword>
<dbReference type="SFLD" id="SFLDG01065">
    <property type="entry name" value="anaerobic_coproporphyrinogen-I"/>
    <property type="match status" value="1"/>
</dbReference>
<keyword evidence="2" id="KW-0004">4Fe-4S</keyword>
<dbReference type="Gene3D" id="3.80.30.20">
    <property type="entry name" value="tm_1862 like domain"/>
    <property type="match status" value="1"/>
</dbReference>
<comment type="subcellular location">
    <subcellularLocation>
        <location evidence="2">Cytoplasm</location>
    </subcellularLocation>
</comment>
<dbReference type="SFLD" id="SFLDF00288">
    <property type="entry name" value="HemN-like__clustered_with_nucl"/>
    <property type="match status" value="1"/>
</dbReference>
<keyword evidence="2" id="KW-0963">Cytoplasm</keyword>
<dbReference type="SUPFAM" id="SSF102114">
    <property type="entry name" value="Radical SAM enzymes"/>
    <property type="match status" value="1"/>
</dbReference>
<dbReference type="Proteomes" id="UP000763088">
    <property type="component" value="Unassembled WGS sequence"/>
</dbReference>
<evidence type="ECO:0000313" key="4">
    <source>
        <dbReference type="EMBL" id="MBE6266513.1"/>
    </source>
</evidence>
<comment type="caution">
    <text evidence="4">The sequence shown here is derived from an EMBL/GenBank/DDBJ whole genome shotgun (WGS) entry which is preliminary data.</text>
</comment>
<dbReference type="EMBL" id="SUYD01000010">
    <property type="protein sequence ID" value="MBE6266513.1"/>
    <property type="molecule type" value="Genomic_DNA"/>
</dbReference>